<dbReference type="EMBL" id="MIGB01000085">
    <property type="protein sequence ID" value="OSY34492.1"/>
    <property type="molecule type" value="Genomic_DNA"/>
</dbReference>
<comment type="cofactor">
    <cofactor evidence="3">
        <name>Zn(2+)</name>
        <dbReference type="ChEBI" id="CHEBI:29105"/>
    </cofactor>
    <text evidence="3">Binds 1 zinc ion per subunit.</text>
</comment>
<evidence type="ECO:0000256" key="2">
    <source>
        <dbReference type="ARBA" id="ARBA00024993"/>
    </source>
</evidence>
<keyword evidence="3" id="KW-0479">Metal-binding</keyword>
<reference evidence="4 5" key="1">
    <citation type="submission" date="2016-09" db="EMBL/GenBank/DDBJ databases">
        <title>Pseudonocardia autotrophica DSM535, a candidate organism with high potential of specific P450 cytochromes.</title>
        <authorList>
            <person name="Grumaz C."/>
            <person name="Vainshtein Y."/>
            <person name="Kirstahler P."/>
            <person name="Sohn K."/>
        </authorList>
    </citation>
    <scope>NUCLEOTIDE SEQUENCE [LARGE SCALE GENOMIC DNA]</scope>
    <source>
        <strain evidence="4 5">DSM 535</strain>
    </source>
</reference>
<dbReference type="PANTHER" id="PTHR11002:SF79">
    <property type="entry name" value="CARBONIC ANHYDRASE 2"/>
    <property type="match status" value="1"/>
</dbReference>
<protein>
    <submittedName>
        <fullName evidence="4">Carbonic anhydrase 2</fullName>
        <ecNumber evidence="4">4.2.1.1</ecNumber>
    </submittedName>
</protein>
<feature type="binding site" evidence="3">
    <location>
        <position position="52"/>
    </location>
    <ligand>
        <name>Zn(2+)</name>
        <dbReference type="ChEBI" id="CHEBI:29105"/>
    </ligand>
</feature>
<dbReference type="AlphaFoldDB" id="A0A1Y2MH55"/>
<gene>
    <name evidence="4" type="primary">mtcA2_2</name>
    <name evidence="4" type="ORF">BG845_06804</name>
</gene>
<dbReference type="SUPFAM" id="SSF53056">
    <property type="entry name" value="beta-carbonic anhydrase, cab"/>
    <property type="match status" value="1"/>
</dbReference>
<comment type="similarity">
    <text evidence="1">Belongs to the beta-class carbonic anhydrase family.</text>
</comment>
<dbReference type="PANTHER" id="PTHR11002">
    <property type="entry name" value="CARBONIC ANHYDRASE"/>
    <property type="match status" value="1"/>
</dbReference>
<dbReference type="InterPro" id="IPR001765">
    <property type="entry name" value="Carbonic_anhydrase"/>
</dbReference>
<dbReference type="InterPro" id="IPR036874">
    <property type="entry name" value="Carbonic_anhydrase_sf"/>
</dbReference>
<evidence type="ECO:0000256" key="1">
    <source>
        <dbReference type="ARBA" id="ARBA00006217"/>
    </source>
</evidence>
<dbReference type="GO" id="GO:0008270">
    <property type="term" value="F:zinc ion binding"/>
    <property type="evidence" value="ECO:0007669"/>
    <property type="project" value="InterPro"/>
</dbReference>
<dbReference type="Gene3D" id="3.40.1050.10">
    <property type="entry name" value="Carbonic anhydrase"/>
    <property type="match status" value="1"/>
</dbReference>
<proteinExistence type="inferred from homology"/>
<feature type="binding site" evidence="3">
    <location>
        <position position="49"/>
    </location>
    <ligand>
        <name>Zn(2+)</name>
        <dbReference type="ChEBI" id="CHEBI:29105"/>
    </ligand>
</feature>
<evidence type="ECO:0000256" key="3">
    <source>
        <dbReference type="PIRSR" id="PIRSR601765-1"/>
    </source>
</evidence>
<dbReference type="SMART" id="SM00947">
    <property type="entry name" value="Pro_CA"/>
    <property type="match status" value="1"/>
</dbReference>
<evidence type="ECO:0000313" key="4">
    <source>
        <dbReference type="EMBL" id="OSY34492.1"/>
    </source>
</evidence>
<dbReference type="STRING" id="2074.BG845_06804"/>
<evidence type="ECO:0000313" key="5">
    <source>
        <dbReference type="Proteomes" id="UP000194360"/>
    </source>
</evidence>
<dbReference type="EC" id="4.2.1.1" evidence="4"/>
<sequence length="155" mass="16087">MAAEIVFDRGLGDLFVVRTAGHMLGAEVLASIEFAVLGLDVPLVVVLDHDRCGAVAAAIAAHDSGRAPTGHLRVVVERLSPEILRAQAEGITDPDAITRLHIASTAHRLLDDAPGLRGRVDAGRCAVVGLGYALAEGRVDRVVAHGPVTHGMSAP</sequence>
<comment type="caution">
    <text evidence="4">The sequence shown here is derived from an EMBL/GenBank/DDBJ whole genome shotgun (WGS) entry which is preliminary data.</text>
</comment>
<name>A0A1Y2MH55_PSEAH</name>
<dbReference type="Proteomes" id="UP000194360">
    <property type="component" value="Unassembled WGS sequence"/>
</dbReference>
<keyword evidence="5" id="KW-1185">Reference proteome</keyword>
<keyword evidence="4" id="KW-0456">Lyase</keyword>
<accession>A0A1Y2MH55</accession>
<keyword evidence="3" id="KW-0862">Zinc</keyword>
<comment type="function">
    <text evidence="2">Catalyzes the reversible hydration of carbon dioxide to form bicarbonate.</text>
</comment>
<organism evidence="4 5">
    <name type="scientific">Pseudonocardia autotrophica</name>
    <name type="common">Amycolata autotrophica</name>
    <name type="synonym">Nocardia autotrophica</name>
    <dbReference type="NCBI Taxonomy" id="2074"/>
    <lineage>
        <taxon>Bacteria</taxon>
        <taxon>Bacillati</taxon>
        <taxon>Actinomycetota</taxon>
        <taxon>Actinomycetes</taxon>
        <taxon>Pseudonocardiales</taxon>
        <taxon>Pseudonocardiaceae</taxon>
        <taxon>Pseudonocardia</taxon>
    </lineage>
</organism>
<dbReference type="Pfam" id="PF00484">
    <property type="entry name" value="Pro_CA"/>
    <property type="match status" value="1"/>
</dbReference>
<dbReference type="GO" id="GO:0004089">
    <property type="term" value="F:carbonate dehydratase activity"/>
    <property type="evidence" value="ECO:0007669"/>
    <property type="project" value="UniProtKB-EC"/>
</dbReference>